<reference evidence="1" key="1">
    <citation type="journal article" date="2014" name="Front. Microbiol.">
        <title>High frequency of phylogenetically diverse reductive dehalogenase-homologous genes in deep subseafloor sedimentary metagenomes.</title>
        <authorList>
            <person name="Kawai M."/>
            <person name="Futagami T."/>
            <person name="Toyoda A."/>
            <person name="Takaki Y."/>
            <person name="Nishi S."/>
            <person name="Hori S."/>
            <person name="Arai W."/>
            <person name="Tsubouchi T."/>
            <person name="Morono Y."/>
            <person name="Uchiyama I."/>
            <person name="Ito T."/>
            <person name="Fujiyama A."/>
            <person name="Inagaki F."/>
            <person name="Takami H."/>
        </authorList>
    </citation>
    <scope>NUCLEOTIDE SEQUENCE</scope>
    <source>
        <strain evidence="1">Expedition CK06-06</strain>
    </source>
</reference>
<comment type="caution">
    <text evidence="1">The sequence shown here is derived from an EMBL/GenBank/DDBJ whole genome shotgun (WGS) entry which is preliminary data.</text>
</comment>
<accession>X0RIH3</accession>
<dbReference type="AlphaFoldDB" id="X0RIH3"/>
<gene>
    <name evidence="1" type="ORF">S01H1_07359</name>
</gene>
<dbReference type="EMBL" id="BARS01003798">
    <property type="protein sequence ID" value="GAF68558.1"/>
    <property type="molecule type" value="Genomic_DNA"/>
</dbReference>
<protein>
    <submittedName>
        <fullName evidence="1">Uncharacterized protein</fullName>
    </submittedName>
</protein>
<evidence type="ECO:0000313" key="1">
    <source>
        <dbReference type="EMBL" id="GAF68558.1"/>
    </source>
</evidence>
<name>X0RIH3_9ZZZZ</name>
<proteinExistence type="predicted"/>
<organism evidence="1">
    <name type="scientific">marine sediment metagenome</name>
    <dbReference type="NCBI Taxonomy" id="412755"/>
    <lineage>
        <taxon>unclassified sequences</taxon>
        <taxon>metagenomes</taxon>
        <taxon>ecological metagenomes</taxon>
    </lineage>
</organism>
<sequence>MKLRQALNEADKFEMKNYWNDKALKSIPKVSNELSYNPYRAAAYAIELLTNVNYHEAAKVLDLFVTKDYAKDPMIKRNNK</sequence>